<accession>A0A8K0IN79</accession>
<organism evidence="1 2">
    <name type="scientific">Cocos nucifera</name>
    <name type="common">Coconut palm</name>
    <dbReference type="NCBI Taxonomy" id="13894"/>
    <lineage>
        <taxon>Eukaryota</taxon>
        <taxon>Viridiplantae</taxon>
        <taxon>Streptophyta</taxon>
        <taxon>Embryophyta</taxon>
        <taxon>Tracheophyta</taxon>
        <taxon>Spermatophyta</taxon>
        <taxon>Magnoliopsida</taxon>
        <taxon>Liliopsida</taxon>
        <taxon>Arecaceae</taxon>
        <taxon>Arecoideae</taxon>
        <taxon>Cocoseae</taxon>
        <taxon>Attaleinae</taxon>
        <taxon>Cocos</taxon>
    </lineage>
</organism>
<dbReference type="Proteomes" id="UP000797356">
    <property type="component" value="Chromosome 11"/>
</dbReference>
<gene>
    <name evidence="1" type="ORF">COCNU_11G001060</name>
</gene>
<comment type="caution">
    <text evidence="1">The sequence shown here is derived from an EMBL/GenBank/DDBJ whole genome shotgun (WGS) entry which is preliminary data.</text>
</comment>
<reference evidence="1" key="2">
    <citation type="submission" date="2019-07" db="EMBL/GenBank/DDBJ databases">
        <authorList>
            <person name="Yang Y."/>
            <person name="Bocs S."/>
            <person name="Baudouin L."/>
        </authorList>
    </citation>
    <scope>NUCLEOTIDE SEQUENCE</scope>
    <source>
        <tissue evidence="1">Spear leaf of Hainan Tall coconut</tissue>
    </source>
</reference>
<keyword evidence="2" id="KW-1185">Reference proteome</keyword>
<proteinExistence type="predicted"/>
<protein>
    <submittedName>
        <fullName evidence="1">Uncharacterized protein</fullName>
    </submittedName>
</protein>
<dbReference type="AlphaFoldDB" id="A0A8K0IN79"/>
<sequence length="81" mass="9564">MHKLQEDMKEMQQLHFEEMNIMKQKQEKLEVELALMRSYISKFVHLEDLPSSSNDTANRLFKMLLALMGIHNGFRDNATPL</sequence>
<reference evidence="1" key="1">
    <citation type="journal article" date="2017" name="Gigascience">
        <title>The genome draft of coconut (Cocos nucifera).</title>
        <authorList>
            <person name="Xiao Y."/>
            <person name="Xu P."/>
            <person name="Fan H."/>
            <person name="Baudouin L."/>
            <person name="Xia W."/>
            <person name="Bocs S."/>
            <person name="Xu J."/>
            <person name="Li Q."/>
            <person name="Guo A."/>
            <person name="Zhou L."/>
            <person name="Li J."/>
            <person name="Wu Y."/>
            <person name="Ma Z."/>
            <person name="Armero A."/>
            <person name="Issali A.E."/>
            <person name="Liu N."/>
            <person name="Peng M."/>
            <person name="Yang Y."/>
        </authorList>
    </citation>
    <scope>NUCLEOTIDE SEQUENCE</scope>
    <source>
        <tissue evidence="1">Spear leaf of Hainan Tall coconut</tissue>
    </source>
</reference>
<evidence type="ECO:0000313" key="2">
    <source>
        <dbReference type="Proteomes" id="UP000797356"/>
    </source>
</evidence>
<name>A0A8K0IN79_COCNU</name>
<dbReference type="EMBL" id="CM017882">
    <property type="protein sequence ID" value="KAG1363279.1"/>
    <property type="molecule type" value="Genomic_DNA"/>
</dbReference>
<evidence type="ECO:0000313" key="1">
    <source>
        <dbReference type="EMBL" id="KAG1363279.1"/>
    </source>
</evidence>